<proteinExistence type="predicted"/>
<accession>A0AAV3QHN9</accession>
<keyword evidence="3" id="KW-1185">Reference proteome</keyword>
<name>A0AAV3QHN9_LITER</name>
<gene>
    <name evidence="2" type="ORF">LIER_19411</name>
</gene>
<dbReference type="EMBL" id="BAABME010004796">
    <property type="protein sequence ID" value="GAA0163582.1"/>
    <property type="molecule type" value="Genomic_DNA"/>
</dbReference>
<reference evidence="2 3" key="1">
    <citation type="submission" date="2024-01" db="EMBL/GenBank/DDBJ databases">
        <title>The complete chloroplast genome sequence of Lithospermum erythrorhizon: insights into the phylogenetic relationship among Boraginaceae species and the maternal lineages of purple gromwells.</title>
        <authorList>
            <person name="Okada T."/>
            <person name="Watanabe K."/>
        </authorList>
    </citation>
    <scope>NUCLEOTIDE SEQUENCE [LARGE SCALE GENOMIC DNA]</scope>
</reference>
<feature type="region of interest" description="Disordered" evidence="1">
    <location>
        <begin position="26"/>
        <end position="76"/>
    </location>
</feature>
<evidence type="ECO:0000256" key="1">
    <source>
        <dbReference type="SAM" id="MobiDB-lite"/>
    </source>
</evidence>
<protein>
    <submittedName>
        <fullName evidence="2">Uncharacterized protein</fullName>
    </submittedName>
</protein>
<comment type="caution">
    <text evidence="2">The sequence shown here is derived from an EMBL/GenBank/DDBJ whole genome shotgun (WGS) entry which is preliminary data.</text>
</comment>
<evidence type="ECO:0000313" key="3">
    <source>
        <dbReference type="Proteomes" id="UP001454036"/>
    </source>
</evidence>
<dbReference type="AlphaFoldDB" id="A0AAV3QHN9"/>
<sequence length="147" mass="16881">MKFPTSGSIKEICGNQKKARMCYQTSFPPFGKEPEKSRKCNRENHPEMMSTNGEARQENDNSPKERENLKGPIPHEEIVKVPLAEKEPEKMFRIGTMLEENHKEDMICLIRKYKDIFAWGPKNMSGINISDAPQVAYGVYVCSQKTK</sequence>
<feature type="compositionally biased region" description="Basic and acidic residues" evidence="1">
    <location>
        <begin position="55"/>
        <end position="76"/>
    </location>
</feature>
<evidence type="ECO:0000313" key="2">
    <source>
        <dbReference type="EMBL" id="GAA0163582.1"/>
    </source>
</evidence>
<feature type="compositionally biased region" description="Basic and acidic residues" evidence="1">
    <location>
        <begin position="32"/>
        <end position="46"/>
    </location>
</feature>
<organism evidence="2 3">
    <name type="scientific">Lithospermum erythrorhizon</name>
    <name type="common">Purple gromwell</name>
    <name type="synonym">Lithospermum officinale var. erythrorhizon</name>
    <dbReference type="NCBI Taxonomy" id="34254"/>
    <lineage>
        <taxon>Eukaryota</taxon>
        <taxon>Viridiplantae</taxon>
        <taxon>Streptophyta</taxon>
        <taxon>Embryophyta</taxon>
        <taxon>Tracheophyta</taxon>
        <taxon>Spermatophyta</taxon>
        <taxon>Magnoliopsida</taxon>
        <taxon>eudicotyledons</taxon>
        <taxon>Gunneridae</taxon>
        <taxon>Pentapetalae</taxon>
        <taxon>asterids</taxon>
        <taxon>lamiids</taxon>
        <taxon>Boraginales</taxon>
        <taxon>Boraginaceae</taxon>
        <taxon>Boraginoideae</taxon>
        <taxon>Lithospermeae</taxon>
        <taxon>Lithospermum</taxon>
    </lineage>
</organism>
<dbReference type="Proteomes" id="UP001454036">
    <property type="component" value="Unassembled WGS sequence"/>
</dbReference>